<evidence type="ECO:0000256" key="4">
    <source>
        <dbReference type="SAM" id="MobiDB-lite"/>
    </source>
</evidence>
<organism evidence="6 7">
    <name type="scientific">Mycolicibacterium litorale</name>
    <dbReference type="NCBI Taxonomy" id="758802"/>
    <lineage>
        <taxon>Bacteria</taxon>
        <taxon>Bacillati</taxon>
        <taxon>Actinomycetota</taxon>
        <taxon>Actinomycetes</taxon>
        <taxon>Mycobacteriales</taxon>
        <taxon>Mycobacteriaceae</taxon>
        <taxon>Mycolicibacterium</taxon>
    </lineage>
</organism>
<dbReference type="GO" id="GO:0008168">
    <property type="term" value="F:methyltransferase activity"/>
    <property type="evidence" value="ECO:0007669"/>
    <property type="project" value="UniProtKB-KW"/>
</dbReference>
<dbReference type="Pfam" id="PF13649">
    <property type="entry name" value="Methyltransf_25"/>
    <property type="match status" value="1"/>
</dbReference>
<gene>
    <name evidence="6" type="ORF">NIIDNTM18_28210</name>
</gene>
<evidence type="ECO:0000256" key="3">
    <source>
        <dbReference type="ARBA" id="ARBA00022691"/>
    </source>
</evidence>
<feature type="region of interest" description="Disordered" evidence="4">
    <location>
        <begin position="1"/>
        <end position="23"/>
    </location>
</feature>
<dbReference type="EMBL" id="AP023287">
    <property type="protein sequence ID" value="BCI53543.1"/>
    <property type="molecule type" value="Genomic_DNA"/>
</dbReference>
<dbReference type="Proteomes" id="UP000515734">
    <property type="component" value="Chromosome"/>
</dbReference>
<proteinExistence type="predicted"/>
<sequence>MSDAEHWDRRYLAEGPTPRQKVGPPEVFAAHAHAFPTTGFALDIACGQGRTAVWLAERGMAVHGVDVSAVAIAHAAAAARDRRVAGRCRFEVADLDGGLPAGPPADVIVCHLFRDERLDAALVTRLAPGGLLAIAALSEVGAAPGRFRVRAGELTTAFAALDVVAAGEGSGTAWLMGRRPASC</sequence>
<dbReference type="InterPro" id="IPR029063">
    <property type="entry name" value="SAM-dependent_MTases_sf"/>
</dbReference>
<dbReference type="RefSeq" id="WP_185296399.1">
    <property type="nucleotide sequence ID" value="NZ_AP023287.1"/>
</dbReference>
<dbReference type="AlphaFoldDB" id="A0A6S6P140"/>
<accession>A0A6S6P140</accession>
<dbReference type="PANTHER" id="PTHR43464">
    <property type="entry name" value="METHYLTRANSFERASE"/>
    <property type="match status" value="1"/>
</dbReference>
<keyword evidence="3" id="KW-0949">S-adenosyl-L-methionine</keyword>
<feature type="compositionally biased region" description="Basic and acidic residues" evidence="4">
    <location>
        <begin position="1"/>
        <end position="12"/>
    </location>
</feature>
<feature type="domain" description="Methyltransferase" evidence="5">
    <location>
        <begin position="42"/>
        <end position="129"/>
    </location>
</feature>
<keyword evidence="1 6" id="KW-0489">Methyltransferase</keyword>
<evidence type="ECO:0000256" key="2">
    <source>
        <dbReference type="ARBA" id="ARBA00022679"/>
    </source>
</evidence>
<dbReference type="PANTHER" id="PTHR43464:SF19">
    <property type="entry name" value="UBIQUINONE BIOSYNTHESIS O-METHYLTRANSFERASE, MITOCHONDRIAL"/>
    <property type="match status" value="1"/>
</dbReference>
<reference evidence="6 7" key="1">
    <citation type="submission" date="2020-07" db="EMBL/GenBank/DDBJ databases">
        <title>Complete genome sequence of Mycolicibacterium litorale like strain isolated from cardiac implantable electronic device infection.</title>
        <authorList>
            <person name="Fukano H."/>
            <person name="Miyama H."/>
            <person name="Hoshino Y."/>
        </authorList>
    </citation>
    <scope>NUCLEOTIDE SEQUENCE [LARGE SCALE GENOMIC DNA]</scope>
    <source>
        <strain evidence="6 7">NIIDNTM18</strain>
    </source>
</reference>
<dbReference type="Gene3D" id="3.40.50.150">
    <property type="entry name" value="Vaccinia Virus protein VP39"/>
    <property type="match status" value="1"/>
</dbReference>
<dbReference type="SUPFAM" id="SSF53335">
    <property type="entry name" value="S-adenosyl-L-methionine-dependent methyltransferases"/>
    <property type="match status" value="1"/>
</dbReference>
<evidence type="ECO:0000259" key="5">
    <source>
        <dbReference type="Pfam" id="PF13649"/>
    </source>
</evidence>
<name>A0A6S6P140_9MYCO</name>
<evidence type="ECO:0000313" key="6">
    <source>
        <dbReference type="EMBL" id="BCI53543.1"/>
    </source>
</evidence>
<protein>
    <submittedName>
        <fullName evidence="6">SAM-dependent methyltransferase</fullName>
    </submittedName>
</protein>
<dbReference type="InterPro" id="IPR041698">
    <property type="entry name" value="Methyltransf_25"/>
</dbReference>
<keyword evidence="2 6" id="KW-0808">Transferase</keyword>
<dbReference type="GO" id="GO:0032259">
    <property type="term" value="P:methylation"/>
    <property type="evidence" value="ECO:0007669"/>
    <property type="project" value="UniProtKB-KW"/>
</dbReference>
<evidence type="ECO:0000256" key="1">
    <source>
        <dbReference type="ARBA" id="ARBA00022603"/>
    </source>
</evidence>
<evidence type="ECO:0000313" key="7">
    <source>
        <dbReference type="Proteomes" id="UP000515734"/>
    </source>
</evidence>